<dbReference type="Proteomes" id="UP000034054">
    <property type="component" value="Unassembled WGS sequence"/>
</dbReference>
<evidence type="ECO:0000259" key="7">
    <source>
        <dbReference type="Pfam" id="PF01048"/>
    </source>
</evidence>
<dbReference type="SUPFAM" id="SSF53167">
    <property type="entry name" value="Purine and uridine phosphorylases"/>
    <property type="match status" value="1"/>
</dbReference>
<dbReference type="Pfam" id="PF01048">
    <property type="entry name" value="PNP_UDP_1"/>
    <property type="match status" value="1"/>
</dbReference>
<keyword evidence="4" id="KW-0328">Glycosyltransferase</keyword>
<dbReference type="InterPro" id="IPR000845">
    <property type="entry name" value="Nucleoside_phosphorylase_d"/>
</dbReference>
<dbReference type="EC" id="2.4.2.1" evidence="3"/>
<evidence type="ECO:0000313" key="9">
    <source>
        <dbReference type="Proteomes" id="UP000034054"/>
    </source>
</evidence>
<name>A0A0G2AHY6_9BACT</name>
<comment type="pathway">
    <text evidence="1">Purine metabolism; purine nucleoside salvage.</text>
</comment>
<dbReference type="Gene3D" id="3.40.50.1580">
    <property type="entry name" value="Nucleoside phosphorylase domain"/>
    <property type="match status" value="1"/>
</dbReference>
<dbReference type="AlphaFoldDB" id="A0A0G2AHY6"/>
<dbReference type="EMBL" id="LCRH01000039">
    <property type="protein sequence ID" value="KKW32154.1"/>
    <property type="molecule type" value="Genomic_DNA"/>
</dbReference>
<gene>
    <name evidence="8" type="ORF">UY76_C0039G0001</name>
</gene>
<dbReference type="UniPathway" id="UPA00606"/>
<dbReference type="InterPro" id="IPR035994">
    <property type="entry name" value="Nucleoside_phosphorylase_sf"/>
</dbReference>
<dbReference type="PANTHER" id="PTHR11904:SF9">
    <property type="entry name" value="PURINE NUCLEOSIDE PHOSPHORYLASE-RELATED"/>
    <property type="match status" value="1"/>
</dbReference>
<evidence type="ECO:0000256" key="6">
    <source>
        <dbReference type="ARBA" id="ARBA00031036"/>
    </source>
</evidence>
<dbReference type="InterPro" id="IPR011268">
    <property type="entry name" value="Purine_phosphorylase"/>
</dbReference>
<evidence type="ECO:0000313" key="8">
    <source>
        <dbReference type="EMBL" id="KKW32154.1"/>
    </source>
</evidence>
<sequence length="298" mass="32791">MTRALYNAMLAEAAIEIRHRLGLASDETVETAIVLGTGWGDAFPLEATRTANMAEIAAFQGLEEMVGHKRRFEIGTVEVSAPKRPTLRPRTPRSGATLNIPTETRRVIVLRGRIHMNEGTLNPSVLLKVRLQIDVLIEMGVTKFLLTAAVGSLREDLLPGSIVIIDRFISFGQDQMPNYPGEFVSIDNAMNRAMVANLNFPHVSHVFFCGPHFESGDDKAEMARRGADVVGMSVKPEVFTVAVARVFGGHPDVSVLALGYVSNGMDEQMDDEKHRQRALKDAPQLAEAIMQALTRWTD</sequence>
<proteinExistence type="inferred from homology"/>
<reference evidence="8 9" key="1">
    <citation type="journal article" date="2015" name="Nature">
        <title>rRNA introns, odd ribosomes, and small enigmatic genomes across a large radiation of phyla.</title>
        <authorList>
            <person name="Brown C.T."/>
            <person name="Hug L.A."/>
            <person name="Thomas B.C."/>
            <person name="Sharon I."/>
            <person name="Castelle C.J."/>
            <person name="Singh A."/>
            <person name="Wilkins M.J."/>
            <person name="Williams K.H."/>
            <person name="Banfield J.F."/>
        </authorList>
    </citation>
    <scope>NUCLEOTIDE SEQUENCE [LARGE SCALE GENOMIC DNA]</scope>
</reference>
<evidence type="ECO:0000256" key="4">
    <source>
        <dbReference type="ARBA" id="ARBA00022676"/>
    </source>
</evidence>
<evidence type="ECO:0000256" key="2">
    <source>
        <dbReference type="ARBA" id="ARBA00006751"/>
    </source>
</evidence>
<dbReference type="PANTHER" id="PTHR11904">
    <property type="entry name" value="METHYLTHIOADENOSINE/PURINE NUCLEOSIDE PHOSPHORYLASE"/>
    <property type="match status" value="1"/>
</dbReference>
<comment type="caution">
    <text evidence="8">The sequence shown here is derived from an EMBL/GenBank/DDBJ whole genome shotgun (WGS) entry which is preliminary data.</text>
</comment>
<keyword evidence="5" id="KW-0808">Transferase</keyword>
<dbReference type="GO" id="GO:0005737">
    <property type="term" value="C:cytoplasm"/>
    <property type="evidence" value="ECO:0007669"/>
    <property type="project" value="TreeGrafter"/>
</dbReference>
<protein>
    <recommendedName>
        <fullName evidence="3">purine-nucleoside phosphorylase</fullName>
        <ecNumber evidence="3">2.4.2.1</ecNumber>
    </recommendedName>
    <alternativeName>
        <fullName evidence="6">Inosine-guanosine phosphorylase</fullName>
    </alternativeName>
</protein>
<feature type="domain" description="Nucleoside phosphorylase" evidence="7">
    <location>
        <begin position="106"/>
        <end position="289"/>
    </location>
</feature>
<dbReference type="GO" id="GO:0009116">
    <property type="term" value="P:nucleoside metabolic process"/>
    <property type="evidence" value="ECO:0007669"/>
    <property type="project" value="InterPro"/>
</dbReference>
<comment type="similarity">
    <text evidence="2">Belongs to the PNP/MTAP phosphorylase family.</text>
</comment>
<evidence type="ECO:0000256" key="1">
    <source>
        <dbReference type="ARBA" id="ARBA00005058"/>
    </source>
</evidence>
<accession>A0A0G2AHY6</accession>
<evidence type="ECO:0000256" key="5">
    <source>
        <dbReference type="ARBA" id="ARBA00022679"/>
    </source>
</evidence>
<evidence type="ECO:0000256" key="3">
    <source>
        <dbReference type="ARBA" id="ARBA00011886"/>
    </source>
</evidence>
<organism evidence="8 9">
    <name type="scientific">Candidatus Uhrbacteria bacterium GW2011_GWA2_52_8d</name>
    <dbReference type="NCBI Taxonomy" id="1618979"/>
    <lineage>
        <taxon>Bacteria</taxon>
        <taxon>Candidatus Uhriibacteriota</taxon>
    </lineage>
</organism>
<dbReference type="GO" id="GO:0004731">
    <property type="term" value="F:purine-nucleoside phosphorylase activity"/>
    <property type="evidence" value="ECO:0007669"/>
    <property type="project" value="UniProtKB-EC"/>
</dbReference>